<reference evidence="3" key="2">
    <citation type="journal article" date="2022" name="Microbiol. Resour. Announc.">
        <title>Metagenome Sequencing to Explore Phylogenomics of Terrestrial Cyanobacteria.</title>
        <authorList>
            <person name="Ward R.D."/>
            <person name="Stajich J.E."/>
            <person name="Johansen J.R."/>
            <person name="Huntemann M."/>
            <person name="Clum A."/>
            <person name="Foster B."/>
            <person name="Foster B."/>
            <person name="Roux S."/>
            <person name="Palaniappan K."/>
            <person name="Varghese N."/>
            <person name="Mukherjee S."/>
            <person name="Reddy T.B.K."/>
            <person name="Daum C."/>
            <person name="Copeland A."/>
            <person name="Chen I.A."/>
            <person name="Ivanova N.N."/>
            <person name="Kyrpides N.C."/>
            <person name="Shapiro N."/>
            <person name="Eloe-Fadrosh E.A."/>
            <person name="Pietrasiak N."/>
        </authorList>
    </citation>
    <scope>NUCLEOTIDE SEQUENCE</scope>
    <source>
        <strain evidence="3">GSE-NOS-MK-12-04C</strain>
    </source>
</reference>
<evidence type="ECO:0000313" key="3">
    <source>
        <dbReference type="EMBL" id="MBW4666508.1"/>
    </source>
</evidence>
<dbReference type="Proteomes" id="UP000729701">
    <property type="component" value="Unassembled WGS sequence"/>
</dbReference>
<feature type="domain" description="M23ase beta-sheet core" evidence="2">
    <location>
        <begin position="677"/>
        <end position="767"/>
    </location>
</feature>
<dbReference type="EMBL" id="JAHHGZ010000003">
    <property type="protein sequence ID" value="MBW4666508.1"/>
    <property type="molecule type" value="Genomic_DNA"/>
</dbReference>
<dbReference type="PANTHER" id="PTHR21666:SF270">
    <property type="entry name" value="MUREIN HYDROLASE ACTIVATOR ENVC"/>
    <property type="match status" value="1"/>
</dbReference>
<sequence>MRLRSPQIRVNIANRFIYQNDDGFLQSAEVTLGEQERASSCTVSVFDPDLKLLNLLLTEFQRVGGIIVPKGLLGEEKKEETSATGTGTPSLTGDPNGYLKQLEQKYGVSDLSGLTPVGRKAYQALSNSNVRAFLDAVAIAELGDNAAAKGGYGYLFGDTGGTETFDPKTLTTHPRKRRSASGFTSSATGRYQTMDFVWDDDTAYGSKGLGLKDFKPISQEILAVGRMIYRGILEEVERGDIEAALNGDGRKGNGASWEWASLEPARYGQGTPGGKKGTFLANFNRLKSVSSKTTTTAPTTPATTSTTALPSASDTLKTLGKDTKTDSAAIDVTQGVRVFVEMGFNDTEMTVYEFLLTDLRGSDRIPHTTTIQGKQVRAIIAKSLKSFAVYRNTTIRQLANQIAAGVGAEVAIADDIDADKVMTVVKRNETNYQALVKAAKTIGLFVRGDTEKIKLEALKTSDKVRFAKKDVLLPGSTWGDTASNDRNITPVQAEKVVTPTTSITPPTTTNSLPTAATELNKLQPTINLNKAGILDLKSAADEKKGVGKGFESTLNILTVLQPDVLTWQPGEIVKPSTGYGEAIDRGYRISQVKHSWAQGAIASTISIYLPVAVVVKQDSTPTQGGAVSGTAAINSPDFDKWDAKWKKAAAKGDVIAGYPVTSGFGPRNTGIPGASTYHRGIDIGCGSNTKLYAICKSGESIDVTYLPNQGSAGNMVRFDYGGYTFEYLHLTSGGSGKYNAGQVIAYSGSTGVGSAAHLHFQMRKKGADKNGLFAAPTGWIQWCLTGQPPG</sequence>
<feature type="region of interest" description="Disordered" evidence="1">
    <location>
        <begin position="166"/>
        <end position="185"/>
    </location>
</feature>
<dbReference type="PANTHER" id="PTHR21666">
    <property type="entry name" value="PEPTIDASE-RELATED"/>
    <property type="match status" value="1"/>
</dbReference>
<dbReference type="Gene3D" id="1.10.530.10">
    <property type="match status" value="1"/>
</dbReference>
<dbReference type="Gene3D" id="2.70.70.10">
    <property type="entry name" value="Glucose Permease (Domain IIA)"/>
    <property type="match status" value="1"/>
</dbReference>
<dbReference type="InterPro" id="IPR050570">
    <property type="entry name" value="Cell_wall_metabolism_enzyme"/>
</dbReference>
<proteinExistence type="predicted"/>
<comment type="caution">
    <text evidence="3">The sequence shown here is derived from an EMBL/GenBank/DDBJ whole genome shotgun (WGS) entry which is preliminary data.</text>
</comment>
<dbReference type="AlphaFoldDB" id="A0A951UQK4"/>
<protein>
    <submittedName>
        <fullName evidence="3">M23 family metallopeptidase</fullName>
    </submittedName>
</protein>
<gene>
    <name evidence="3" type="ORF">KME60_03430</name>
</gene>
<evidence type="ECO:0000259" key="2">
    <source>
        <dbReference type="Pfam" id="PF01551"/>
    </source>
</evidence>
<accession>A0A951UQK4</accession>
<dbReference type="CDD" id="cd12797">
    <property type="entry name" value="M23_peptidase"/>
    <property type="match status" value="1"/>
</dbReference>
<feature type="region of interest" description="Disordered" evidence="1">
    <location>
        <begin position="290"/>
        <end position="310"/>
    </location>
</feature>
<evidence type="ECO:0000256" key="1">
    <source>
        <dbReference type="SAM" id="MobiDB-lite"/>
    </source>
</evidence>
<dbReference type="InterPro" id="IPR011055">
    <property type="entry name" value="Dup_hybrid_motif"/>
</dbReference>
<name>A0A951UQK4_9CYAN</name>
<dbReference type="Pfam" id="PF01551">
    <property type="entry name" value="Peptidase_M23"/>
    <property type="match status" value="1"/>
</dbReference>
<dbReference type="SUPFAM" id="SSF53955">
    <property type="entry name" value="Lysozyme-like"/>
    <property type="match status" value="1"/>
</dbReference>
<dbReference type="InterPro" id="IPR016047">
    <property type="entry name" value="M23ase_b-sheet_dom"/>
</dbReference>
<reference evidence="3" key="1">
    <citation type="submission" date="2021-05" db="EMBL/GenBank/DDBJ databases">
        <authorList>
            <person name="Pietrasiak N."/>
            <person name="Ward R."/>
            <person name="Stajich J.E."/>
            <person name="Kurbessoian T."/>
        </authorList>
    </citation>
    <scope>NUCLEOTIDE SEQUENCE</scope>
    <source>
        <strain evidence="3">GSE-NOS-MK-12-04C</strain>
    </source>
</reference>
<dbReference type="SUPFAM" id="SSF51261">
    <property type="entry name" value="Duplicated hybrid motif"/>
    <property type="match status" value="1"/>
</dbReference>
<dbReference type="GO" id="GO:0004222">
    <property type="term" value="F:metalloendopeptidase activity"/>
    <property type="evidence" value="ECO:0007669"/>
    <property type="project" value="TreeGrafter"/>
</dbReference>
<dbReference type="SUPFAM" id="SSF69279">
    <property type="entry name" value="Phage tail proteins"/>
    <property type="match status" value="1"/>
</dbReference>
<evidence type="ECO:0000313" key="4">
    <source>
        <dbReference type="Proteomes" id="UP000729701"/>
    </source>
</evidence>
<organism evidence="3 4">
    <name type="scientific">Cyanomargarita calcarea GSE-NOS-MK-12-04C</name>
    <dbReference type="NCBI Taxonomy" id="2839659"/>
    <lineage>
        <taxon>Bacteria</taxon>
        <taxon>Bacillati</taxon>
        <taxon>Cyanobacteriota</taxon>
        <taxon>Cyanophyceae</taxon>
        <taxon>Nostocales</taxon>
        <taxon>Cyanomargaritaceae</taxon>
        <taxon>Cyanomargarita</taxon>
    </lineage>
</organism>
<dbReference type="InterPro" id="IPR023346">
    <property type="entry name" value="Lysozyme-like_dom_sf"/>
</dbReference>